<dbReference type="EMBL" id="JACRSY010000006">
    <property type="protein sequence ID" value="MBC8578864.1"/>
    <property type="molecule type" value="Genomic_DNA"/>
</dbReference>
<feature type="transmembrane region" description="Helical" evidence="6">
    <location>
        <begin position="411"/>
        <end position="433"/>
    </location>
</feature>
<dbReference type="PANTHER" id="PTHR30250">
    <property type="entry name" value="PST FAMILY PREDICTED COLANIC ACID TRANSPORTER"/>
    <property type="match status" value="1"/>
</dbReference>
<dbReference type="GO" id="GO:0005886">
    <property type="term" value="C:plasma membrane"/>
    <property type="evidence" value="ECO:0007669"/>
    <property type="project" value="UniProtKB-SubCell"/>
</dbReference>
<keyword evidence="5 6" id="KW-0472">Membrane</keyword>
<keyword evidence="2" id="KW-1003">Cell membrane</keyword>
<feature type="transmembrane region" description="Helical" evidence="6">
    <location>
        <begin position="12"/>
        <end position="31"/>
    </location>
</feature>
<feature type="transmembrane region" description="Helical" evidence="6">
    <location>
        <begin position="226"/>
        <end position="259"/>
    </location>
</feature>
<feature type="transmembrane region" description="Helical" evidence="6">
    <location>
        <begin position="474"/>
        <end position="492"/>
    </location>
</feature>
<evidence type="ECO:0000313" key="7">
    <source>
        <dbReference type="EMBL" id="MBC8578864.1"/>
    </source>
</evidence>
<dbReference type="GO" id="GO:0042910">
    <property type="term" value="F:xenobiotic transmembrane transporter activity"/>
    <property type="evidence" value="ECO:0007669"/>
    <property type="project" value="InterPro"/>
</dbReference>
<dbReference type="Pfam" id="PF01943">
    <property type="entry name" value="Polysacc_synt"/>
    <property type="match status" value="1"/>
</dbReference>
<dbReference type="Proteomes" id="UP000655830">
    <property type="component" value="Unassembled WGS sequence"/>
</dbReference>
<gene>
    <name evidence="7" type="ORF">H8718_04875</name>
</gene>
<feature type="transmembrane region" description="Helical" evidence="6">
    <location>
        <begin position="87"/>
        <end position="110"/>
    </location>
</feature>
<evidence type="ECO:0000256" key="1">
    <source>
        <dbReference type="ARBA" id="ARBA00004651"/>
    </source>
</evidence>
<evidence type="ECO:0000256" key="3">
    <source>
        <dbReference type="ARBA" id="ARBA00022692"/>
    </source>
</evidence>
<feature type="transmembrane region" description="Helical" evidence="6">
    <location>
        <begin position="279"/>
        <end position="300"/>
    </location>
</feature>
<feature type="transmembrane region" description="Helical" evidence="6">
    <location>
        <begin position="43"/>
        <end position="66"/>
    </location>
</feature>
<organism evidence="7 8">
    <name type="scientific">Zhenhengia yiwuensis</name>
    <dbReference type="NCBI Taxonomy" id="2763666"/>
    <lineage>
        <taxon>Bacteria</taxon>
        <taxon>Bacillati</taxon>
        <taxon>Bacillota</taxon>
        <taxon>Clostridia</taxon>
        <taxon>Lachnospirales</taxon>
        <taxon>Lachnospiraceae</taxon>
        <taxon>Zhenhengia</taxon>
    </lineage>
</organism>
<reference evidence="7" key="1">
    <citation type="submission" date="2020-08" db="EMBL/GenBank/DDBJ databases">
        <title>Genome public.</title>
        <authorList>
            <person name="Liu C."/>
            <person name="Sun Q."/>
        </authorList>
    </citation>
    <scope>NUCLEOTIDE SEQUENCE</scope>
    <source>
        <strain evidence="7">NSJ-12</strain>
    </source>
</reference>
<evidence type="ECO:0000256" key="2">
    <source>
        <dbReference type="ARBA" id="ARBA00022475"/>
    </source>
</evidence>
<dbReference type="RefSeq" id="WP_249331993.1">
    <property type="nucleotide sequence ID" value="NZ_JACRSY010000006.1"/>
</dbReference>
<keyword evidence="4 6" id="KW-1133">Transmembrane helix</keyword>
<dbReference type="GO" id="GO:0015297">
    <property type="term" value="F:antiporter activity"/>
    <property type="evidence" value="ECO:0007669"/>
    <property type="project" value="InterPro"/>
</dbReference>
<accession>A0A926EG15</accession>
<name>A0A926EG15_9FIRM</name>
<evidence type="ECO:0000313" key="8">
    <source>
        <dbReference type="Proteomes" id="UP000655830"/>
    </source>
</evidence>
<dbReference type="InterPro" id="IPR050833">
    <property type="entry name" value="Poly_Biosynth_Transport"/>
</dbReference>
<dbReference type="InterPro" id="IPR002797">
    <property type="entry name" value="Polysacc_synth"/>
</dbReference>
<dbReference type="AlphaFoldDB" id="A0A926EG15"/>
<feature type="transmembrane region" description="Helical" evidence="6">
    <location>
        <begin position="359"/>
        <end position="380"/>
    </location>
</feature>
<dbReference type="PIRSF" id="PIRSF038958">
    <property type="entry name" value="PG_synth_SpoVB"/>
    <property type="match status" value="1"/>
</dbReference>
<feature type="transmembrane region" description="Helical" evidence="6">
    <location>
        <begin position="445"/>
        <end position="468"/>
    </location>
</feature>
<feature type="transmembrane region" description="Helical" evidence="6">
    <location>
        <begin position="387"/>
        <end position="405"/>
    </location>
</feature>
<feature type="transmembrane region" description="Helical" evidence="6">
    <location>
        <begin position="321"/>
        <end position="339"/>
    </location>
</feature>
<comment type="caution">
    <text evidence="7">The sequence shown here is derived from an EMBL/GenBank/DDBJ whole genome shotgun (WGS) entry which is preliminary data.</text>
</comment>
<protein>
    <submittedName>
        <fullName evidence="7">Oligosaccharide flippase family protein</fullName>
    </submittedName>
</protein>
<comment type="subcellular location">
    <subcellularLocation>
        <location evidence="1">Cell membrane</location>
        <topology evidence="1">Multi-pass membrane protein</topology>
    </subcellularLocation>
</comment>
<dbReference type="Pfam" id="PF01554">
    <property type="entry name" value="MatE"/>
    <property type="match status" value="1"/>
</dbReference>
<proteinExistence type="predicted"/>
<keyword evidence="3 6" id="KW-0812">Transmembrane</keyword>
<evidence type="ECO:0000256" key="6">
    <source>
        <dbReference type="SAM" id="Phobius"/>
    </source>
</evidence>
<evidence type="ECO:0000256" key="5">
    <source>
        <dbReference type="ARBA" id="ARBA00023136"/>
    </source>
</evidence>
<feature type="transmembrane region" description="Helical" evidence="6">
    <location>
        <begin position="187"/>
        <end position="206"/>
    </location>
</feature>
<feature type="transmembrane region" description="Helical" evidence="6">
    <location>
        <begin position="122"/>
        <end position="146"/>
    </location>
</feature>
<dbReference type="InterPro" id="IPR024923">
    <property type="entry name" value="PG_synth_SpoVB"/>
</dbReference>
<dbReference type="PANTHER" id="PTHR30250:SF21">
    <property type="entry name" value="LIPID II FLIPPASE MURJ"/>
    <property type="match status" value="1"/>
</dbReference>
<sequence length="513" mass="56282">MKKQGLAMSAYISTIGSVATKTLGMISTVYISNRIGAEGVGLYQLAMTIYMMAYTIASAGMSTSVSKLVAEELGKGNSKGVKRIMKVFFLISIAASVTISGLVFINAPFIANHVIKDSRTILGLRILSLSVPFMTVSSCLKGYFYAVKKMIKPVSSDVFEQIVKVLMVIVFLQRWGNGSLAHACGAISLAMTLGEVFSFSYMVFLYTTDPDRRHNRGISTSRGIDIFIQIIKILLPITLTAYLSSIITLLQNVLIPLGFRKSGLTQMESMSMYGMIEGMVLPILFFPVALLTASSTVLTPEIARAKARNMSERIESLSGRTIHLIMVLAMIVVSVFGNFGEELGLLIYNNRQVGHLLQFFVFITPFMYIEIVIDGILKGLGEQNSCLIYRIIEAILSVVLIYYLLPIKGVIGFIGLNIGINILTATLKMRRLIKVTTIKINASKWFFYPALAATAAGMTAKVIVIYLLPQHSSLLTQVTLGVAIALNIYYIALHLLENLTAQDLAGLDIRRKV</sequence>
<keyword evidence="8" id="KW-1185">Reference proteome</keyword>
<dbReference type="InterPro" id="IPR002528">
    <property type="entry name" value="MATE_fam"/>
</dbReference>
<evidence type="ECO:0000256" key="4">
    <source>
        <dbReference type="ARBA" id="ARBA00022989"/>
    </source>
</evidence>